<dbReference type="EMBL" id="QBLH01003535">
    <property type="protein sequence ID" value="TGZ37490.1"/>
    <property type="molecule type" value="Genomic_DNA"/>
</dbReference>
<evidence type="ECO:0000313" key="2">
    <source>
        <dbReference type="EMBL" id="TGZ37490.1"/>
    </source>
</evidence>
<evidence type="ECO:0000313" key="3">
    <source>
        <dbReference type="Proteomes" id="UP000310200"/>
    </source>
</evidence>
<proteinExistence type="predicted"/>
<dbReference type="AlphaFoldDB" id="A0A4S2JNL0"/>
<reference evidence="2 3" key="1">
    <citation type="journal article" date="2019" name="Philos. Trans. R. Soc. Lond., B, Biol. Sci.">
        <title>Ant behaviour and brain gene expression of defending hosts depend on the ecological success of the intruding social parasite.</title>
        <authorList>
            <person name="Kaur R."/>
            <person name="Stoldt M."/>
            <person name="Jongepier E."/>
            <person name="Feldmeyer B."/>
            <person name="Menzel F."/>
            <person name="Bornberg-Bauer E."/>
            <person name="Foitzik S."/>
        </authorList>
    </citation>
    <scope>NUCLEOTIDE SEQUENCE [LARGE SCALE GENOMIC DNA]</scope>
    <source>
        <tissue evidence="2">Whole body</tissue>
    </source>
</reference>
<organism evidence="2 3">
    <name type="scientific">Temnothorax longispinosus</name>
    <dbReference type="NCBI Taxonomy" id="300112"/>
    <lineage>
        <taxon>Eukaryota</taxon>
        <taxon>Metazoa</taxon>
        <taxon>Ecdysozoa</taxon>
        <taxon>Arthropoda</taxon>
        <taxon>Hexapoda</taxon>
        <taxon>Insecta</taxon>
        <taxon>Pterygota</taxon>
        <taxon>Neoptera</taxon>
        <taxon>Endopterygota</taxon>
        <taxon>Hymenoptera</taxon>
        <taxon>Apocrita</taxon>
        <taxon>Aculeata</taxon>
        <taxon>Formicoidea</taxon>
        <taxon>Formicidae</taxon>
        <taxon>Myrmicinae</taxon>
        <taxon>Temnothorax</taxon>
    </lineage>
</organism>
<dbReference type="Proteomes" id="UP000310200">
    <property type="component" value="Unassembled WGS sequence"/>
</dbReference>
<keyword evidence="3" id="KW-1185">Reference proteome</keyword>
<dbReference type="STRING" id="300112.A0A4S2JNL0"/>
<protein>
    <submittedName>
        <fullName evidence="2">Protein patched</fullName>
    </submittedName>
</protein>
<evidence type="ECO:0000256" key="1">
    <source>
        <dbReference type="SAM" id="MobiDB-lite"/>
    </source>
</evidence>
<gene>
    <name evidence="2" type="ORF">DBV15_04643</name>
</gene>
<sequence>MVSVSGPISTGILAGRHSGSQGPRQNGDAEGEKDSKAAERARIRHESDLYVRPSWTDAAIALDQLEKFVQ</sequence>
<name>A0A4S2JNL0_9HYME</name>
<feature type="region of interest" description="Disordered" evidence="1">
    <location>
        <begin position="1"/>
        <end position="41"/>
    </location>
</feature>
<accession>A0A4S2JNL0</accession>
<comment type="caution">
    <text evidence="2">The sequence shown here is derived from an EMBL/GenBank/DDBJ whole genome shotgun (WGS) entry which is preliminary data.</text>
</comment>
<feature type="compositionally biased region" description="Basic and acidic residues" evidence="1">
    <location>
        <begin position="30"/>
        <end position="41"/>
    </location>
</feature>